<organism evidence="2 3">
    <name type="scientific">Panicum virgatum</name>
    <name type="common">Blackwell switchgrass</name>
    <dbReference type="NCBI Taxonomy" id="38727"/>
    <lineage>
        <taxon>Eukaryota</taxon>
        <taxon>Viridiplantae</taxon>
        <taxon>Streptophyta</taxon>
        <taxon>Embryophyta</taxon>
        <taxon>Tracheophyta</taxon>
        <taxon>Spermatophyta</taxon>
        <taxon>Magnoliopsida</taxon>
        <taxon>Liliopsida</taxon>
        <taxon>Poales</taxon>
        <taxon>Poaceae</taxon>
        <taxon>PACMAD clade</taxon>
        <taxon>Panicoideae</taxon>
        <taxon>Panicodae</taxon>
        <taxon>Paniceae</taxon>
        <taxon>Panicinae</taxon>
        <taxon>Panicum</taxon>
        <taxon>Panicum sect. Hiantes</taxon>
    </lineage>
</organism>
<name>A0A8T0SQA0_PANVG</name>
<dbReference type="EMBL" id="CM029045">
    <property type="protein sequence ID" value="KAG2600287.1"/>
    <property type="molecule type" value="Genomic_DNA"/>
</dbReference>
<proteinExistence type="predicted"/>
<sequence>MTKQTTVGQGLFADNLGCSSCLHGCNYPSRGEAEVRERSPVEVTGASPGDELTPAKHETPSIPRIARLHAAAYRTVPAVPRAQAIPAGHGYESRSVCETTGFRGGRGESDDVTTTKRQLAAATPVGGPELEEALEKRSLRHVS</sequence>
<gene>
    <name evidence="2" type="ORF">PVAP13_5KG473207</name>
</gene>
<dbReference type="AlphaFoldDB" id="A0A8T0SQA0"/>
<dbReference type="Proteomes" id="UP000823388">
    <property type="component" value="Chromosome 5K"/>
</dbReference>
<feature type="region of interest" description="Disordered" evidence="1">
    <location>
        <begin position="100"/>
        <end position="143"/>
    </location>
</feature>
<evidence type="ECO:0000256" key="1">
    <source>
        <dbReference type="SAM" id="MobiDB-lite"/>
    </source>
</evidence>
<feature type="region of interest" description="Disordered" evidence="1">
    <location>
        <begin position="36"/>
        <end position="58"/>
    </location>
</feature>
<protein>
    <submittedName>
        <fullName evidence="2">Uncharacterized protein</fullName>
    </submittedName>
</protein>
<reference evidence="2" key="1">
    <citation type="submission" date="2020-05" db="EMBL/GenBank/DDBJ databases">
        <title>WGS assembly of Panicum virgatum.</title>
        <authorList>
            <person name="Lovell J.T."/>
            <person name="Jenkins J."/>
            <person name="Shu S."/>
            <person name="Juenger T.E."/>
            <person name="Schmutz J."/>
        </authorList>
    </citation>
    <scope>NUCLEOTIDE SEQUENCE</scope>
    <source>
        <strain evidence="2">AP13</strain>
    </source>
</reference>
<accession>A0A8T0SQA0</accession>
<evidence type="ECO:0000313" key="3">
    <source>
        <dbReference type="Proteomes" id="UP000823388"/>
    </source>
</evidence>
<keyword evidence="3" id="KW-1185">Reference proteome</keyword>
<comment type="caution">
    <text evidence="2">The sequence shown here is derived from an EMBL/GenBank/DDBJ whole genome shotgun (WGS) entry which is preliminary data.</text>
</comment>
<evidence type="ECO:0000313" key="2">
    <source>
        <dbReference type="EMBL" id="KAG2600287.1"/>
    </source>
</evidence>